<name>A0ABQ9GTM0_9NEOP</name>
<evidence type="ECO:0000256" key="1">
    <source>
        <dbReference type="SAM" id="MobiDB-lite"/>
    </source>
</evidence>
<evidence type="ECO:0000313" key="3">
    <source>
        <dbReference type="Proteomes" id="UP001159363"/>
    </source>
</evidence>
<evidence type="ECO:0000313" key="2">
    <source>
        <dbReference type="EMBL" id="KAJ8875386.1"/>
    </source>
</evidence>
<gene>
    <name evidence="2" type="ORF">PR048_023281</name>
</gene>
<feature type="region of interest" description="Disordered" evidence="1">
    <location>
        <begin position="562"/>
        <end position="582"/>
    </location>
</feature>
<sequence length="769" mass="85358">MTPIGHLSNLCPRVSSPTHIRHRLTVHTSLEEVSRPDGQPDTEHRAYIDRSRDARSLAGRARTRAVSAESNQSLARARDLGLRVPSTGDRAGGRSIDHPAAVTILRKQWLTLANTLLTRWRKNSGAGSEPLTKTHVLLQRRTVYIEIVVQISKGTGDSGNVELMKRGEYGAGRREFNRRSPRKSADQRHRPARFPRAKIQQRHRRELSLLRIAQIVACPHSSGVGWPTCSRRVAGSRLRCGRSSVRLYNREFINKSISLELNNYNGKKTRWQGTDLESKAYDPPVQYNSHKGGPRWSIQATRLSPRQPGLGEACGQRVFLGISRLPRPCILALLHKHLASPSSALKISLLRTVRTATLHNSCNSSKYQFTLSPSTRAVVRFIRPPPERRSKQGRSQGVCQTDMPSESIIFSTAREHDFMDGSHQICNRFCAPLNFNNKYQAGAEIFTATPPSHSRWERGGGGNCFPSTKECRRIGIYYRLFWRYFPGVIQCSCHDLRLRVAPSYGQQRLIDVLPSDADTPRRFTSAALGKAVTAAGPAGAASTVETPPIVFTSRTELYCRRGEVSQSSPPSSASVAATRSGFNPRPGHSGFSHLGIVLDGQQVFSGISRLPRPFTLALLHISITLLGSQDYAVKSRPMFRKDNSPLRLQEGVGLLSSVVTAAESGWDESCVNITRRKKTTVVASDVISLVCTAPVLSRGFSPSSGRPSEKPSRTLHPLPPPSPEIEMQDAGCDSYHYTVLQESLHCKRSVAKQPHQRTEKYKEYVKEVS</sequence>
<feature type="region of interest" description="Disordered" evidence="1">
    <location>
        <begin position="699"/>
        <end position="729"/>
    </location>
</feature>
<dbReference type="EMBL" id="JARBHB010000009">
    <property type="protein sequence ID" value="KAJ8875386.1"/>
    <property type="molecule type" value="Genomic_DNA"/>
</dbReference>
<feature type="compositionally biased region" description="Low complexity" evidence="1">
    <location>
        <begin position="564"/>
        <end position="577"/>
    </location>
</feature>
<comment type="caution">
    <text evidence="2">The sequence shown here is derived from an EMBL/GenBank/DDBJ whole genome shotgun (WGS) entry which is preliminary data.</text>
</comment>
<protein>
    <submittedName>
        <fullName evidence="2">Uncharacterized protein</fullName>
    </submittedName>
</protein>
<feature type="region of interest" description="Disordered" evidence="1">
    <location>
        <begin position="748"/>
        <end position="769"/>
    </location>
</feature>
<proteinExistence type="predicted"/>
<keyword evidence="3" id="KW-1185">Reference proteome</keyword>
<accession>A0ABQ9GTM0</accession>
<reference evidence="2 3" key="1">
    <citation type="submission" date="2023-02" db="EMBL/GenBank/DDBJ databases">
        <title>LHISI_Scaffold_Assembly.</title>
        <authorList>
            <person name="Stuart O.P."/>
            <person name="Cleave R."/>
            <person name="Magrath M.J.L."/>
            <person name="Mikheyev A.S."/>
        </authorList>
    </citation>
    <scope>NUCLEOTIDE SEQUENCE [LARGE SCALE GENOMIC DNA]</scope>
    <source>
        <strain evidence="2">Daus_M_001</strain>
        <tissue evidence="2">Leg muscle</tissue>
    </source>
</reference>
<dbReference type="Proteomes" id="UP001159363">
    <property type="component" value="Chromosome 8"/>
</dbReference>
<organism evidence="2 3">
    <name type="scientific">Dryococelus australis</name>
    <dbReference type="NCBI Taxonomy" id="614101"/>
    <lineage>
        <taxon>Eukaryota</taxon>
        <taxon>Metazoa</taxon>
        <taxon>Ecdysozoa</taxon>
        <taxon>Arthropoda</taxon>
        <taxon>Hexapoda</taxon>
        <taxon>Insecta</taxon>
        <taxon>Pterygota</taxon>
        <taxon>Neoptera</taxon>
        <taxon>Polyneoptera</taxon>
        <taxon>Phasmatodea</taxon>
        <taxon>Verophasmatodea</taxon>
        <taxon>Anareolatae</taxon>
        <taxon>Phasmatidae</taxon>
        <taxon>Eurycanthinae</taxon>
        <taxon>Dryococelus</taxon>
    </lineage>
</organism>
<feature type="compositionally biased region" description="Basic and acidic residues" evidence="1">
    <location>
        <begin position="756"/>
        <end position="769"/>
    </location>
</feature>